<sequence length="766" mass="83147">MTSLQLQVPPTNSPEYSDHSSLSEPESSDSEWTDLGSTRDDDNDSDRESTSLPQSRRSSVSYTSSHGGDVDAWVGGLVTDTPAETTTDDAQAPFIIDEPLTNEINAAVPTMESDPQEDQLVNEALDQSMMSTLSSSRSSSLHASTVHNSLHDYRFPDPISSSREALSSTSYEDVSSPTDTAFSTGDADAPSYSAQLANPGLSPTPGVSTSPAPEEPHFTSFALPDLNISLYGFSSNIKWSFVDKLLEKVALGANVLLSSSLEDLDGPVRQIASRPQTERTGWFPAVISVVDRTQGTSGSMGDPFATYSTGRPSLAIVYVPSTPPHLPDHTWYLPVLVPPPCAVDSLESKDAIRSSAQQTWNMFNVPDNQILPLMTHSTSYVVDEQLLDQLQPIQAYRGFERLWTHNKKEKAVVNSTHALTILAVVSLVLGVVVGSRFPVTPPPTATFSTATPPPTTTAPSSIWALLRPVVNQSQGLPPPKAHITDAIVPSSLKDFALSVFNPPSIPSAPFARTSPTSETIAPSHSPISWAERFKYSTDLVLRPVPSGLSYDPRPKSLSIVPETSSSPQFSEGSLPTSPPPTSVYGLALNMRTSIPHVIETYVPAILTAVGNDIQDILDALDELVQAISRQAQFVITQTAALIQSSNTHLENIKGADSLKTIKETIYTRNQHAQQRAKEIRDLGKKWIFGAREMITQRTDRATEQAKKIAVEMAEEGWFGEGSGASVLRSDLDRKKDRARHRRRNAKSAQAKRPAADFVCNWGVCRH</sequence>
<organism evidence="1 2">
    <name type="scientific">Hygrophoropsis aurantiaca</name>
    <dbReference type="NCBI Taxonomy" id="72124"/>
    <lineage>
        <taxon>Eukaryota</taxon>
        <taxon>Fungi</taxon>
        <taxon>Dikarya</taxon>
        <taxon>Basidiomycota</taxon>
        <taxon>Agaricomycotina</taxon>
        <taxon>Agaricomycetes</taxon>
        <taxon>Agaricomycetidae</taxon>
        <taxon>Boletales</taxon>
        <taxon>Coniophorineae</taxon>
        <taxon>Hygrophoropsidaceae</taxon>
        <taxon>Hygrophoropsis</taxon>
    </lineage>
</organism>
<accession>A0ACB8A5Z1</accession>
<comment type="caution">
    <text evidence="1">The sequence shown here is derived from an EMBL/GenBank/DDBJ whole genome shotgun (WGS) entry which is preliminary data.</text>
</comment>
<evidence type="ECO:0000313" key="2">
    <source>
        <dbReference type="Proteomes" id="UP000790377"/>
    </source>
</evidence>
<gene>
    <name evidence="1" type="ORF">BJ138DRAFT_1157607</name>
</gene>
<dbReference type="EMBL" id="MU267821">
    <property type="protein sequence ID" value="KAH7908452.1"/>
    <property type="molecule type" value="Genomic_DNA"/>
</dbReference>
<dbReference type="Proteomes" id="UP000790377">
    <property type="component" value="Unassembled WGS sequence"/>
</dbReference>
<keyword evidence="2" id="KW-1185">Reference proteome</keyword>
<proteinExistence type="predicted"/>
<protein>
    <submittedName>
        <fullName evidence="1">Uncharacterized protein</fullName>
    </submittedName>
</protein>
<evidence type="ECO:0000313" key="1">
    <source>
        <dbReference type="EMBL" id="KAH7908452.1"/>
    </source>
</evidence>
<name>A0ACB8A5Z1_9AGAM</name>
<reference evidence="1" key="1">
    <citation type="journal article" date="2021" name="New Phytol.">
        <title>Evolutionary innovations through gain and loss of genes in the ectomycorrhizal Boletales.</title>
        <authorList>
            <person name="Wu G."/>
            <person name="Miyauchi S."/>
            <person name="Morin E."/>
            <person name="Kuo A."/>
            <person name="Drula E."/>
            <person name="Varga T."/>
            <person name="Kohler A."/>
            <person name="Feng B."/>
            <person name="Cao Y."/>
            <person name="Lipzen A."/>
            <person name="Daum C."/>
            <person name="Hundley H."/>
            <person name="Pangilinan J."/>
            <person name="Johnson J."/>
            <person name="Barry K."/>
            <person name="LaButti K."/>
            <person name="Ng V."/>
            <person name="Ahrendt S."/>
            <person name="Min B."/>
            <person name="Choi I.G."/>
            <person name="Park H."/>
            <person name="Plett J.M."/>
            <person name="Magnuson J."/>
            <person name="Spatafora J.W."/>
            <person name="Nagy L.G."/>
            <person name="Henrissat B."/>
            <person name="Grigoriev I.V."/>
            <person name="Yang Z.L."/>
            <person name="Xu J."/>
            <person name="Martin F.M."/>
        </authorList>
    </citation>
    <scope>NUCLEOTIDE SEQUENCE</scope>
    <source>
        <strain evidence="1">ATCC 28755</strain>
    </source>
</reference>